<dbReference type="Gene3D" id="3.40.50.720">
    <property type="entry name" value="NAD(P)-binding Rossmann-like Domain"/>
    <property type="match status" value="1"/>
</dbReference>
<evidence type="ECO:0000256" key="1">
    <source>
        <dbReference type="ARBA" id="ARBA00023002"/>
    </source>
</evidence>
<dbReference type="Proteomes" id="UP000605992">
    <property type="component" value="Unassembled WGS sequence"/>
</dbReference>
<sequence>MARHRWTPDNIPDLRGRTAIVTGASSGLGIVEARELARAGAHVVLAVRNADKGRKVAAELPGSTEVRRLDLSSLASIRSFADDWSVDLDILINNAGIMLVPEGRTVDGFELQMGTNYLGAFALTNLLLPYVRDASTSRVVSMSSQLHIGGKIKLDNVDGTKGKYNALQAYRDSQLATVYFTAELQRRLEAAGSGIRAITAHPGIARTSLNDHVTGVRKMFFLATLWMFNDADHGAYPALYAATADVPGGSYVGPDGMGHLRGNPEIHRPGLAARDPELGPELWNVSARLTNTDFATV</sequence>
<name>A0A8J3V0Q5_9ACTN</name>
<dbReference type="InterPro" id="IPR002347">
    <property type="entry name" value="SDR_fam"/>
</dbReference>
<reference evidence="2" key="1">
    <citation type="submission" date="2021-01" db="EMBL/GenBank/DDBJ databases">
        <title>Whole genome shotgun sequence of Planotetraspora thailandica NBRC 104271.</title>
        <authorList>
            <person name="Komaki H."/>
            <person name="Tamura T."/>
        </authorList>
    </citation>
    <scope>NUCLEOTIDE SEQUENCE</scope>
    <source>
        <strain evidence="2">NBRC 104271</strain>
    </source>
</reference>
<dbReference type="GO" id="GO:0016491">
    <property type="term" value="F:oxidoreductase activity"/>
    <property type="evidence" value="ECO:0007669"/>
    <property type="project" value="UniProtKB-KW"/>
</dbReference>
<evidence type="ECO:0000313" key="3">
    <source>
        <dbReference type="Proteomes" id="UP000605992"/>
    </source>
</evidence>
<proteinExistence type="predicted"/>
<gene>
    <name evidence="2" type="ORF">Pth03_03330</name>
</gene>
<dbReference type="PRINTS" id="PR00081">
    <property type="entry name" value="GDHRDH"/>
</dbReference>
<accession>A0A8J3V0Q5</accession>
<dbReference type="EMBL" id="BOOR01000004">
    <property type="protein sequence ID" value="GII51944.1"/>
    <property type="molecule type" value="Genomic_DNA"/>
</dbReference>
<organism evidence="2 3">
    <name type="scientific">Planotetraspora thailandica</name>
    <dbReference type="NCBI Taxonomy" id="487172"/>
    <lineage>
        <taxon>Bacteria</taxon>
        <taxon>Bacillati</taxon>
        <taxon>Actinomycetota</taxon>
        <taxon>Actinomycetes</taxon>
        <taxon>Streptosporangiales</taxon>
        <taxon>Streptosporangiaceae</taxon>
        <taxon>Planotetraspora</taxon>
    </lineage>
</organism>
<keyword evidence="1" id="KW-0560">Oxidoreductase</keyword>
<dbReference type="PANTHER" id="PTHR43157:SF31">
    <property type="entry name" value="PHOSPHATIDYLINOSITOL-GLYCAN BIOSYNTHESIS CLASS F PROTEIN"/>
    <property type="match status" value="1"/>
</dbReference>
<dbReference type="Pfam" id="PF00106">
    <property type="entry name" value="adh_short"/>
    <property type="match status" value="1"/>
</dbReference>
<comment type="caution">
    <text evidence="2">The sequence shown here is derived from an EMBL/GenBank/DDBJ whole genome shotgun (WGS) entry which is preliminary data.</text>
</comment>
<dbReference type="RefSeq" id="WP_203942266.1">
    <property type="nucleotide sequence ID" value="NZ_BOOR01000004.1"/>
</dbReference>
<dbReference type="SUPFAM" id="SSF51735">
    <property type="entry name" value="NAD(P)-binding Rossmann-fold domains"/>
    <property type="match status" value="1"/>
</dbReference>
<dbReference type="NCBIfam" id="NF004846">
    <property type="entry name" value="PRK06197.1"/>
    <property type="match status" value="1"/>
</dbReference>
<protein>
    <submittedName>
        <fullName evidence="2">Short-chain dehydrogenase</fullName>
    </submittedName>
</protein>
<keyword evidence="3" id="KW-1185">Reference proteome</keyword>
<dbReference type="AlphaFoldDB" id="A0A8J3V0Q5"/>
<dbReference type="InterPro" id="IPR036291">
    <property type="entry name" value="NAD(P)-bd_dom_sf"/>
</dbReference>
<evidence type="ECO:0000313" key="2">
    <source>
        <dbReference type="EMBL" id="GII51944.1"/>
    </source>
</evidence>
<dbReference type="PANTHER" id="PTHR43157">
    <property type="entry name" value="PHOSPHATIDYLINOSITOL-GLYCAN BIOSYNTHESIS CLASS F PROTEIN-RELATED"/>
    <property type="match status" value="1"/>
</dbReference>